<dbReference type="Pfam" id="PF02624">
    <property type="entry name" value="YcaO"/>
    <property type="match status" value="1"/>
</dbReference>
<dbReference type="PROSITE" id="PS51664">
    <property type="entry name" value="YCAO"/>
    <property type="match status" value="1"/>
</dbReference>
<evidence type="ECO:0000259" key="1">
    <source>
        <dbReference type="PROSITE" id="PS51664"/>
    </source>
</evidence>
<evidence type="ECO:0000313" key="3">
    <source>
        <dbReference type="Proteomes" id="UP001244552"/>
    </source>
</evidence>
<feature type="domain" description="YcaO" evidence="1">
    <location>
        <begin position="87"/>
        <end position="434"/>
    </location>
</feature>
<dbReference type="PANTHER" id="PTHR37809">
    <property type="entry name" value="RIBOSOMAL PROTEIN S12 METHYLTHIOTRANSFERASE ACCESSORY FACTOR YCAO"/>
    <property type="match status" value="1"/>
</dbReference>
<proteinExistence type="predicted"/>
<dbReference type="Gene3D" id="3.30.160.660">
    <property type="match status" value="1"/>
</dbReference>
<name>A0ABU0MIX2_9PROT</name>
<dbReference type="GO" id="GO:0005840">
    <property type="term" value="C:ribosome"/>
    <property type="evidence" value="ECO:0007669"/>
    <property type="project" value="UniProtKB-KW"/>
</dbReference>
<dbReference type="RefSeq" id="WP_211113863.1">
    <property type="nucleotide sequence ID" value="NZ_JAGINO010000006.1"/>
</dbReference>
<protein>
    <submittedName>
        <fullName evidence="2">Ribosomal protein S12 methylthiotransferase accessory factor</fullName>
    </submittedName>
</protein>
<keyword evidence="2" id="KW-0687">Ribonucleoprotein</keyword>
<dbReference type="Gene3D" id="3.30.40.250">
    <property type="match status" value="1"/>
</dbReference>
<reference evidence="2 3" key="1">
    <citation type="submission" date="2023-07" db="EMBL/GenBank/DDBJ databases">
        <title>Genomic Encyclopedia of Type Strains, Phase IV (KMG-IV): sequencing the most valuable type-strain genomes for metagenomic binning, comparative biology and taxonomic classification.</title>
        <authorList>
            <person name="Goeker M."/>
        </authorList>
    </citation>
    <scope>NUCLEOTIDE SEQUENCE [LARGE SCALE GENOMIC DNA]</scope>
    <source>
        <strain evidence="2 3">DSM 19922</strain>
    </source>
</reference>
<dbReference type="Gene3D" id="3.30.1330.230">
    <property type="match status" value="1"/>
</dbReference>
<sequence>MNRAPLDPAQHPAPGIRLGDTVHRATKRFFLGTHRLATPEETFGFIAPHLARCGITRLADVTGLDRVGIHTVLGHRPNSSTLSGSAGKGFSLVAATVSAAMEAIECFHAETLRSPYVDAAWNDLPPPARIPMERLPGVRNGAFRADLPEFWIWGWDLVRYRIVAAPWTCVGLHLPPGQVRARNFGTIDTNGLASGNHVLEAISSGLHEVIERDSVSCWRFASEALGIPIPRVDLSTIDSPVVRDLLGRFEEAGIRPLLFDVTTDMGVPTYMATVYDRDVRNTGMFRGYGSHLEPAVAMCRALTEAVQSRLVMIAGSRDDFFRRDMIRNQCGDNSAQVAAMEAQPATADGRCHANLSTPTFEGDIAVLVSALCRRGLDQVLVFDLMQPDIGIPVVRVMVPGLEAYRTDFYAPGPRASAFTAWLKARAAGTGAAVV</sequence>
<dbReference type="NCBIfam" id="TIGR00702">
    <property type="entry name" value="YcaO-type kinase domain"/>
    <property type="match status" value="1"/>
</dbReference>
<dbReference type="EMBL" id="JAUSVU010000006">
    <property type="protein sequence ID" value="MDQ0533204.1"/>
    <property type="molecule type" value="Genomic_DNA"/>
</dbReference>
<comment type="caution">
    <text evidence="2">The sequence shown here is derived from an EMBL/GenBank/DDBJ whole genome shotgun (WGS) entry which is preliminary data.</text>
</comment>
<dbReference type="InterPro" id="IPR003776">
    <property type="entry name" value="YcaO-like_dom"/>
</dbReference>
<evidence type="ECO:0000313" key="2">
    <source>
        <dbReference type="EMBL" id="MDQ0533204.1"/>
    </source>
</evidence>
<accession>A0ABU0MIX2</accession>
<organism evidence="2 3">
    <name type="scientific">Azospirillum picis</name>
    <dbReference type="NCBI Taxonomy" id="488438"/>
    <lineage>
        <taxon>Bacteria</taxon>
        <taxon>Pseudomonadati</taxon>
        <taxon>Pseudomonadota</taxon>
        <taxon>Alphaproteobacteria</taxon>
        <taxon>Rhodospirillales</taxon>
        <taxon>Azospirillaceae</taxon>
        <taxon>Azospirillum</taxon>
    </lineage>
</organism>
<dbReference type="PANTHER" id="PTHR37809:SF1">
    <property type="entry name" value="RIBOSOMAL PROTEIN S12 METHYLTHIOTRANSFERASE ACCESSORY FACTOR YCAO"/>
    <property type="match status" value="1"/>
</dbReference>
<gene>
    <name evidence="2" type="ORF">QO018_002055</name>
</gene>
<keyword evidence="3" id="KW-1185">Reference proteome</keyword>
<dbReference type="Proteomes" id="UP001244552">
    <property type="component" value="Unassembled WGS sequence"/>
</dbReference>
<keyword evidence="2" id="KW-0689">Ribosomal protein</keyword>